<evidence type="ECO:0000313" key="2">
    <source>
        <dbReference type="Proteomes" id="UP001459277"/>
    </source>
</evidence>
<dbReference type="EMBL" id="JAZDWU010000007">
    <property type="protein sequence ID" value="KAK9996752.1"/>
    <property type="molecule type" value="Genomic_DNA"/>
</dbReference>
<reference evidence="1 2" key="1">
    <citation type="submission" date="2024-01" db="EMBL/GenBank/DDBJ databases">
        <title>A telomere-to-telomere, gap-free genome of sweet tea (Lithocarpus litseifolius).</title>
        <authorList>
            <person name="Zhou J."/>
        </authorList>
    </citation>
    <scope>NUCLEOTIDE SEQUENCE [LARGE SCALE GENOMIC DNA]</scope>
    <source>
        <strain evidence="1">Zhou-2022a</strain>
        <tissue evidence="1">Leaf</tissue>
    </source>
</reference>
<comment type="caution">
    <text evidence="1">The sequence shown here is derived from an EMBL/GenBank/DDBJ whole genome shotgun (WGS) entry which is preliminary data.</text>
</comment>
<organism evidence="1 2">
    <name type="scientific">Lithocarpus litseifolius</name>
    <dbReference type="NCBI Taxonomy" id="425828"/>
    <lineage>
        <taxon>Eukaryota</taxon>
        <taxon>Viridiplantae</taxon>
        <taxon>Streptophyta</taxon>
        <taxon>Embryophyta</taxon>
        <taxon>Tracheophyta</taxon>
        <taxon>Spermatophyta</taxon>
        <taxon>Magnoliopsida</taxon>
        <taxon>eudicotyledons</taxon>
        <taxon>Gunneridae</taxon>
        <taxon>Pentapetalae</taxon>
        <taxon>rosids</taxon>
        <taxon>fabids</taxon>
        <taxon>Fagales</taxon>
        <taxon>Fagaceae</taxon>
        <taxon>Lithocarpus</taxon>
    </lineage>
</organism>
<accession>A0AAW2CHA7</accession>
<dbReference type="AlphaFoldDB" id="A0AAW2CHA7"/>
<sequence>MTVTPYDFYRVTDLSFEGAIINLDGVSSIQLGLNMLGRKYSTKTIRYFDLASDYVLLPQKTTEECVHMARAFLLHLWELTSSPTPNPKIERGRGTERELSRLLQKKKKFHNWRLQGGISGGSGHYSAASSNFRLGLLFSFHAAPRLFLLGLNVEHLGQTLHLFSQSCSLCSYLCWLKSWLLKLATTNHPLRPITTVQ</sequence>
<dbReference type="Proteomes" id="UP001459277">
    <property type="component" value="Unassembled WGS sequence"/>
</dbReference>
<gene>
    <name evidence="1" type="ORF">SO802_021438</name>
</gene>
<evidence type="ECO:0000313" key="1">
    <source>
        <dbReference type="EMBL" id="KAK9996752.1"/>
    </source>
</evidence>
<keyword evidence="2" id="KW-1185">Reference proteome</keyword>
<protein>
    <submittedName>
        <fullName evidence="1">Uncharacterized protein</fullName>
    </submittedName>
</protein>
<proteinExistence type="predicted"/>
<name>A0AAW2CHA7_9ROSI</name>